<name>A0A133VEJ9_9EURY</name>
<protein>
    <submittedName>
        <fullName evidence="1">Uncharacterized protein</fullName>
    </submittedName>
</protein>
<dbReference type="Proteomes" id="UP000070076">
    <property type="component" value="Unassembled WGS sequence"/>
</dbReference>
<evidence type="ECO:0000313" key="2">
    <source>
        <dbReference type="Proteomes" id="UP000070076"/>
    </source>
</evidence>
<dbReference type="AlphaFoldDB" id="A0A133VEJ9"/>
<evidence type="ECO:0000313" key="1">
    <source>
        <dbReference type="EMBL" id="KXB04872.1"/>
    </source>
</evidence>
<accession>A0A133VEJ9</accession>
<reference evidence="1 2" key="1">
    <citation type="journal article" date="2016" name="Sci. Rep.">
        <title>Metabolic traits of an uncultured archaeal lineage -MSBL1- from brine pools of the Red Sea.</title>
        <authorList>
            <person name="Mwirichia R."/>
            <person name="Alam I."/>
            <person name="Rashid M."/>
            <person name="Vinu M."/>
            <person name="Ba-Alawi W."/>
            <person name="Anthony Kamau A."/>
            <person name="Kamanda Ngugi D."/>
            <person name="Goker M."/>
            <person name="Klenk H.P."/>
            <person name="Bajic V."/>
            <person name="Stingl U."/>
        </authorList>
    </citation>
    <scope>NUCLEOTIDE SEQUENCE [LARGE SCALE GENOMIC DNA]</scope>
    <source>
        <strain evidence="1">SCGC-AAA261O19</strain>
    </source>
</reference>
<sequence length="70" mass="8062">MLRFLKSDSGLDLGENRVVEQERMTKFDAELWNSILIHDTETEVGEPFFGLLLCKNHNGFKLLPIKRVGD</sequence>
<organism evidence="1 2">
    <name type="scientific">candidate division MSBL1 archaeon SCGC-AAA261O19</name>
    <dbReference type="NCBI Taxonomy" id="1698277"/>
    <lineage>
        <taxon>Archaea</taxon>
        <taxon>Methanobacteriati</taxon>
        <taxon>Methanobacteriota</taxon>
        <taxon>candidate division MSBL1</taxon>
    </lineage>
</organism>
<keyword evidence="2" id="KW-1185">Reference proteome</keyword>
<gene>
    <name evidence="1" type="ORF">AKJ48_01090</name>
</gene>
<comment type="caution">
    <text evidence="1">The sequence shown here is derived from an EMBL/GenBank/DDBJ whole genome shotgun (WGS) entry which is preliminary data.</text>
</comment>
<proteinExistence type="predicted"/>
<dbReference type="EMBL" id="LHYB01000008">
    <property type="protein sequence ID" value="KXB04872.1"/>
    <property type="molecule type" value="Genomic_DNA"/>
</dbReference>